<evidence type="ECO:0000259" key="1">
    <source>
        <dbReference type="Pfam" id="PF19502"/>
    </source>
</evidence>
<feature type="domain" description="DUF6036" evidence="1">
    <location>
        <begin position="34"/>
        <end position="169"/>
    </location>
</feature>
<dbReference type="AlphaFoldDB" id="E6QCV1"/>
<dbReference type="EMBL" id="CABP01000092">
    <property type="protein sequence ID" value="CBI05027.1"/>
    <property type="molecule type" value="Genomic_DNA"/>
</dbReference>
<sequence>MSAEYPHLYTERPIFQAARELIRQTESSMDGQLEEPVRLIMTGGAAMALYSPTRSSEDVDAIFSHRIVLPEVLVPYVDEHGRRCTLTWDRNYAPVIGLMHPDAEEDAIFVAQSPDKQFDILVLSPIDLAVSKLGRYADNDQRDIQELYTDRLITPQALEARAEAAMRYYVGNVGQVHHNTITALENMGYRPTIQLPPSRHVPQEPTHLKCNDAQRLAEGGGSGLPTHCLSKGQITGILVSLSEDRSVAFLSPARDMIAVYRGDYKAMPELSAFKGKLVTLLEQGHKLTVRDRSKERGKGRGL</sequence>
<dbReference type="Pfam" id="PF19502">
    <property type="entry name" value="DUF6036"/>
    <property type="match status" value="1"/>
</dbReference>
<organism evidence="2">
    <name type="scientific">mine drainage metagenome</name>
    <dbReference type="NCBI Taxonomy" id="410659"/>
    <lineage>
        <taxon>unclassified sequences</taxon>
        <taxon>metagenomes</taxon>
        <taxon>ecological metagenomes</taxon>
    </lineage>
</organism>
<name>E6QCV1_9ZZZZ</name>
<evidence type="ECO:0000313" key="2">
    <source>
        <dbReference type="EMBL" id="CBI05027.1"/>
    </source>
</evidence>
<protein>
    <recommendedName>
        <fullName evidence="1">DUF6036 domain-containing protein</fullName>
    </recommendedName>
</protein>
<reference evidence="2" key="1">
    <citation type="submission" date="2009-10" db="EMBL/GenBank/DDBJ databases">
        <title>Diversity of trophic interactions inside an arsenic-rich microbial ecosystem.</title>
        <authorList>
            <person name="Bertin P.N."/>
            <person name="Heinrich-Salmeron A."/>
            <person name="Pelletier E."/>
            <person name="Goulhen-Chollet F."/>
            <person name="Arsene-Ploetze F."/>
            <person name="Gallien S."/>
            <person name="Calteau A."/>
            <person name="Vallenet D."/>
            <person name="Casiot C."/>
            <person name="Chane-Woon-Ming B."/>
            <person name="Giloteaux L."/>
            <person name="Barakat M."/>
            <person name="Bonnefoy V."/>
            <person name="Bruneel O."/>
            <person name="Chandler M."/>
            <person name="Cleiss J."/>
            <person name="Duran R."/>
            <person name="Elbaz-Poulichet F."/>
            <person name="Fonknechten N."/>
            <person name="Lauga B."/>
            <person name="Mornico D."/>
            <person name="Ortet P."/>
            <person name="Schaeffer C."/>
            <person name="Siguier P."/>
            <person name="Alexander Thil Smith A."/>
            <person name="Van Dorsselaer A."/>
            <person name="Weissenbach J."/>
            <person name="Medigue C."/>
            <person name="Le Paslier D."/>
        </authorList>
    </citation>
    <scope>NUCLEOTIDE SEQUENCE</scope>
</reference>
<proteinExistence type="predicted"/>
<dbReference type="InterPro" id="IPR045792">
    <property type="entry name" value="DUF6036"/>
</dbReference>
<accession>E6QCV1</accession>
<comment type="caution">
    <text evidence="2">The sequence shown here is derived from an EMBL/GenBank/DDBJ whole genome shotgun (WGS) entry which is preliminary data.</text>
</comment>
<gene>
    <name evidence="2" type="ORF">CARN5_1528</name>
</gene>